<dbReference type="AlphaFoldDB" id="A0A9D4TRF2"/>
<accession>A0A9D4TRF2</accession>
<dbReference type="EMBL" id="SIDB01000005">
    <property type="protein sequence ID" value="KAI3432634.1"/>
    <property type="molecule type" value="Genomic_DNA"/>
</dbReference>
<gene>
    <name evidence="1" type="ORF">D9Q98_004180</name>
</gene>
<keyword evidence="2" id="KW-1185">Reference proteome</keyword>
<comment type="caution">
    <text evidence="1">The sequence shown here is derived from an EMBL/GenBank/DDBJ whole genome shotgun (WGS) entry which is preliminary data.</text>
</comment>
<evidence type="ECO:0000313" key="1">
    <source>
        <dbReference type="EMBL" id="KAI3432634.1"/>
    </source>
</evidence>
<evidence type="ECO:0008006" key="3">
    <source>
        <dbReference type="Google" id="ProtNLM"/>
    </source>
</evidence>
<reference evidence="1" key="2">
    <citation type="submission" date="2020-11" db="EMBL/GenBank/DDBJ databases">
        <authorList>
            <person name="Cecchin M."/>
            <person name="Marcolungo L."/>
            <person name="Rossato M."/>
            <person name="Girolomoni L."/>
            <person name="Cosentino E."/>
            <person name="Cuine S."/>
            <person name="Li-Beisson Y."/>
            <person name="Delledonne M."/>
            <person name="Ballottari M."/>
        </authorList>
    </citation>
    <scope>NUCLEOTIDE SEQUENCE</scope>
    <source>
        <strain evidence="1">211/11P</strain>
        <tissue evidence="1">Whole cell</tissue>
    </source>
</reference>
<sequence>MVVRNPYDWLQSMHKMCYCCEDLCADNISFEEFLHKPFELTLEDPATHEKRPNEGCPVDVNIYDPSNGKFEHVLDARYQKAMHFMNISRWSAGFEVVRWEDILDPRRSSSMYLNPARLDADDAKLRATCNLINNKLDAYLEQILGW</sequence>
<name>A0A9D4TRF2_CHLVU</name>
<reference evidence="1" key="1">
    <citation type="journal article" date="2019" name="Plant J.">
        <title>Chlorella vulgaris genome assembly and annotation reveals the molecular basis for metabolic acclimation to high light conditions.</title>
        <authorList>
            <person name="Cecchin M."/>
            <person name="Marcolungo L."/>
            <person name="Rossato M."/>
            <person name="Girolomoni L."/>
            <person name="Cosentino E."/>
            <person name="Cuine S."/>
            <person name="Li-Beisson Y."/>
            <person name="Delledonne M."/>
            <person name="Ballottari M."/>
        </authorList>
    </citation>
    <scope>NUCLEOTIDE SEQUENCE</scope>
    <source>
        <strain evidence="1">211/11P</strain>
    </source>
</reference>
<evidence type="ECO:0000313" key="2">
    <source>
        <dbReference type="Proteomes" id="UP001055712"/>
    </source>
</evidence>
<proteinExistence type="predicted"/>
<dbReference type="OrthoDB" id="34984at2759"/>
<organism evidence="1 2">
    <name type="scientific">Chlorella vulgaris</name>
    <name type="common">Green alga</name>
    <dbReference type="NCBI Taxonomy" id="3077"/>
    <lineage>
        <taxon>Eukaryota</taxon>
        <taxon>Viridiplantae</taxon>
        <taxon>Chlorophyta</taxon>
        <taxon>core chlorophytes</taxon>
        <taxon>Trebouxiophyceae</taxon>
        <taxon>Chlorellales</taxon>
        <taxon>Chlorellaceae</taxon>
        <taxon>Chlorella clade</taxon>
        <taxon>Chlorella</taxon>
    </lineage>
</organism>
<dbReference type="Proteomes" id="UP001055712">
    <property type="component" value="Unassembled WGS sequence"/>
</dbReference>
<protein>
    <recommendedName>
        <fullName evidence="3">Sulfotransferase</fullName>
    </recommendedName>
</protein>